<comment type="caution">
    <text evidence="13">The sequence shown here is derived from an EMBL/GenBank/DDBJ whole genome shotgun (WGS) entry which is preliminary data.</text>
</comment>
<comment type="subcellular location">
    <subcellularLocation>
        <location evidence="1">Cell inner membrane</location>
        <topology evidence="1">Single-pass membrane protein</topology>
    </subcellularLocation>
</comment>
<dbReference type="SUPFAM" id="SSF53067">
    <property type="entry name" value="Actin-like ATPase domain"/>
    <property type="match status" value="1"/>
</dbReference>
<evidence type="ECO:0000313" key="13">
    <source>
        <dbReference type="EMBL" id="NYT28113.1"/>
    </source>
</evidence>
<dbReference type="Pfam" id="PF12693">
    <property type="entry name" value="GspL_C"/>
    <property type="match status" value="1"/>
</dbReference>
<keyword evidence="10" id="KW-0175">Coiled coil</keyword>
<dbReference type="Gene3D" id="3.30.420.380">
    <property type="match status" value="1"/>
</dbReference>
<evidence type="ECO:0000313" key="14">
    <source>
        <dbReference type="Proteomes" id="UP000568751"/>
    </source>
</evidence>
<dbReference type="InterPro" id="IPR043129">
    <property type="entry name" value="ATPase_NBD"/>
</dbReference>
<keyword evidence="7" id="KW-0653">Protein transport</keyword>
<dbReference type="NCBIfam" id="TIGR01709">
    <property type="entry name" value="typeII_sec_gspL"/>
    <property type="match status" value="1"/>
</dbReference>
<dbReference type="GO" id="GO:0005886">
    <property type="term" value="C:plasma membrane"/>
    <property type="evidence" value="ECO:0007669"/>
    <property type="project" value="UniProtKB-SubCell"/>
</dbReference>
<evidence type="ECO:0000256" key="7">
    <source>
        <dbReference type="ARBA" id="ARBA00022927"/>
    </source>
</evidence>
<keyword evidence="5" id="KW-0997">Cell inner membrane</keyword>
<reference evidence="13 14" key="1">
    <citation type="submission" date="2020-05" db="EMBL/GenBank/DDBJ databases">
        <title>Horizontal transmission and recombination maintain forever young bacterial symbiont genomes.</title>
        <authorList>
            <person name="Russell S.L."/>
            <person name="Pepper-Tunick E."/>
            <person name="Svedberg J."/>
            <person name="Byrne A."/>
            <person name="Ruelas Castillo J."/>
            <person name="Vollmers C."/>
            <person name="Beinart R.A."/>
            <person name="Corbett-Detig R."/>
        </authorList>
    </citation>
    <scope>NUCLEOTIDE SEQUENCE [LARGE SCALE GENOMIC DNA]</scope>
    <source>
        <strain evidence="13">455</strain>
    </source>
</reference>
<evidence type="ECO:0000256" key="6">
    <source>
        <dbReference type="ARBA" id="ARBA00022692"/>
    </source>
</evidence>
<evidence type="ECO:0000259" key="12">
    <source>
        <dbReference type="Pfam" id="PF12693"/>
    </source>
</evidence>
<evidence type="ECO:0000256" key="1">
    <source>
        <dbReference type="ARBA" id="ARBA00004377"/>
    </source>
</evidence>
<comment type="similarity">
    <text evidence="2">Belongs to the GSP L family.</text>
</comment>
<protein>
    <recommendedName>
        <fullName evidence="15">GspL cytoplasmic actin-ATPase-like domain-containing protein</fullName>
    </recommendedName>
</protein>
<dbReference type="GO" id="GO:0015628">
    <property type="term" value="P:protein secretion by the type II secretion system"/>
    <property type="evidence" value="ECO:0007669"/>
    <property type="project" value="InterPro"/>
</dbReference>
<evidence type="ECO:0000256" key="5">
    <source>
        <dbReference type="ARBA" id="ARBA00022519"/>
    </source>
</evidence>
<evidence type="ECO:0000256" key="8">
    <source>
        <dbReference type="ARBA" id="ARBA00022989"/>
    </source>
</evidence>
<evidence type="ECO:0000256" key="3">
    <source>
        <dbReference type="ARBA" id="ARBA00022448"/>
    </source>
</evidence>
<dbReference type="Proteomes" id="UP000568751">
    <property type="component" value="Unassembled WGS sequence"/>
</dbReference>
<keyword evidence="3" id="KW-0813">Transport</keyword>
<evidence type="ECO:0008006" key="15">
    <source>
        <dbReference type="Google" id="ProtNLM"/>
    </source>
</evidence>
<gene>
    <name evidence="13" type="ORF">H0A76_09645</name>
</gene>
<sequence>MNIIYYSKAQVFSKPISKACVQTVIAIDSQLVSTHQVTLPKMSATKARKAIPFALESELLDDIDTLVFFPKKSLQPNQWDVLVVAQEVLNTLTEKLQQAQCQVIAIVPDFILLPVAENTTYIVQENLTTYRCGNFQGGCLTQNLFHSLFDNATELTPTGRRYYPANNINLLSNNTHNLMKYARPWRISAVVTLITLALSTTQVVMSNERLTKQLKAQKSNNEQQFRSLFPDIKRIINMRVQAKQRLASATKQKSAYTQDFLTQLSKQVRGNTQASKVIFKQKKLTMHLLK</sequence>
<dbReference type="Pfam" id="PF05134">
    <property type="entry name" value="T2SSL"/>
    <property type="match status" value="1"/>
</dbReference>
<accession>A0A853F2D0</accession>
<evidence type="ECO:0000256" key="10">
    <source>
        <dbReference type="SAM" id="Coils"/>
    </source>
</evidence>
<dbReference type="AlphaFoldDB" id="A0A853F2D0"/>
<organism evidence="13 14">
    <name type="scientific">Candidatus Thiodubiliella endoseptemdiera</name>
    <dbReference type="NCBI Taxonomy" id="2738886"/>
    <lineage>
        <taxon>Bacteria</taxon>
        <taxon>Pseudomonadati</taxon>
        <taxon>Pseudomonadota</taxon>
        <taxon>Gammaproteobacteria</taxon>
        <taxon>Candidatus Pseudothioglobaceae</taxon>
        <taxon>Candidatus Thiodubiliella</taxon>
    </lineage>
</organism>
<feature type="coiled-coil region" evidence="10">
    <location>
        <begin position="232"/>
        <end position="259"/>
    </location>
</feature>
<name>A0A853F2D0_9GAMM</name>
<evidence type="ECO:0000256" key="4">
    <source>
        <dbReference type="ARBA" id="ARBA00022475"/>
    </source>
</evidence>
<keyword evidence="9" id="KW-0472">Membrane</keyword>
<dbReference type="InterPro" id="IPR007812">
    <property type="entry name" value="T2SS_protein-GspL"/>
</dbReference>
<evidence type="ECO:0000256" key="9">
    <source>
        <dbReference type="ARBA" id="ARBA00023136"/>
    </source>
</evidence>
<dbReference type="RefSeq" id="WP_369177959.1">
    <property type="nucleotide sequence ID" value="NZ_OZ156463.1"/>
</dbReference>
<dbReference type="GO" id="GO:0015627">
    <property type="term" value="C:type II protein secretion system complex"/>
    <property type="evidence" value="ECO:0007669"/>
    <property type="project" value="InterPro"/>
</dbReference>
<proteinExistence type="inferred from homology"/>
<feature type="domain" description="GspL cytoplasmic actin-ATPase-like" evidence="11">
    <location>
        <begin position="24"/>
        <end position="147"/>
    </location>
</feature>
<evidence type="ECO:0000259" key="11">
    <source>
        <dbReference type="Pfam" id="PF05134"/>
    </source>
</evidence>
<feature type="domain" description="GspL periplasmic" evidence="12">
    <location>
        <begin position="180"/>
        <end position="265"/>
    </location>
</feature>
<keyword evidence="8" id="KW-1133">Transmembrane helix</keyword>
<dbReference type="InterPro" id="IPR024230">
    <property type="entry name" value="GspL_cyto_dom"/>
</dbReference>
<dbReference type="EMBL" id="JACCHT010000002">
    <property type="protein sequence ID" value="NYT28113.1"/>
    <property type="molecule type" value="Genomic_DNA"/>
</dbReference>
<evidence type="ECO:0000256" key="2">
    <source>
        <dbReference type="ARBA" id="ARBA00005318"/>
    </source>
</evidence>
<dbReference type="CDD" id="cd24017">
    <property type="entry name" value="ASKHA_T2SSL_N"/>
    <property type="match status" value="1"/>
</dbReference>
<keyword evidence="6" id="KW-0812">Transmembrane</keyword>
<keyword evidence="4" id="KW-1003">Cell membrane</keyword>
<dbReference type="GO" id="GO:0009276">
    <property type="term" value="C:Gram-negative-bacterium-type cell wall"/>
    <property type="evidence" value="ECO:0007669"/>
    <property type="project" value="InterPro"/>
</dbReference>
<dbReference type="InterPro" id="IPR025691">
    <property type="entry name" value="GspL_pp_dom"/>
</dbReference>